<dbReference type="InterPro" id="IPR051620">
    <property type="entry name" value="ORF904-like_C"/>
</dbReference>
<keyword evidence="3" id="KW-0067">ATP-binding</keyword>
<evidence type="ECO:0000259" key="5">
    <source>
        <dbReference type="PROSITE" id="PS51206"/>
    </source>
</evidence>
<evidence type="ECO:0000256" key="4">
    <source>
        <dbReference type="SAM" id="MobiDB-lite"/>
    </source>
</evidence>
<dbReference type="GO" id="GO:0005524">
    <property type="term" value="F:ATP binding"/>
    <property type="evidence" value="ECO:0007669"/>
    <property type="project" value="UniProtKB-KW"/>
</dbReference>
<name>A0A6C0ECP6_9ZZZZ</name>
<dbReference type="GO" id="GO:0016817">
    <property type="term" value="F:hydrolase activity, acting on acid anhydrides"/>
    <property type="evidence" value="ECO:0007669"/>
    <property type="project" value="InterPro"/>
</dbReference>
<evidence type="ECO:0000256" key="2">
    <source>
        <dbReference type="ARBA" id="ARBA00022801"/>
    </source>
</evidence>
<feature type="region of interest" description="Disordered" evidence="4">
    <location>
        <begin position="274"/>
        <end position="293"/>
    </location>
</feature>
<reference evidence="6" key="1">
    <citation type="journal article" date="2020" name="Nature">
        <title>Giant virus diversity and host interactions through global metagenomics.</title>
        <authorList>
            <person name="Schulz F."/>
            <person name="Roux S."/>
            <person name="Paez-Espino D."/>
            <person name="Jungbluth S."/>
            <person name="Walsh D.A."/>
            <person name="Denef V.J."/>
            <person name="McMahon K.D."/>
            <person name="Konstantinidis K.T."/>
            <person name="Eloe-Fadrosh E.A."/>
            <person name="Kyrpides N.C."/>
            <person name="Woyke T."/>
        </authorList>
    </citation>
    <scope>NUCLEOTIDE SEQUENCE</scope>
    <source>
        <strain evidence="6">GVMAG-M-3300023179-27</strain>
    </source>
</reference>
<keyword evidence="2" id="KW-0378">Hydrolase</keyword>
<evidence type="ECO:0000256" key="3">
    <source>
        <dbReference type="ARBA" id="ARBA00022840"/>
    </source>
</evidence>
<keyword evidence="1" id="KW-0547">Nucleotide-binding</keyword>
<dbReference type="PANTHER" id="PTHR35372">
    <property type="entry name" value="ATP BINDING PROTEIN-RELATED"/>
    <property type="match status" value="1"/>
</dbReference>
<organism evidence="6">
    <name type="scientific">viral metagenome</name>
    <dbReference type="NCBI Taxonomy" id="1070528"/>
    <lineage>
        <taxon>unclassified sequences</taxon>
        <taxon>metagenomes</taxon>
        <taxon>organismal metagenomes</taxon>
    </lineage>
</organism>
<proteinExistence type="predicted"/>
<dbReference type="SUPFAM" id="SSF52540">
    <property type="entry name" value="P-loop containing nucleoside triphosphate hydrolases"/>
    <property type="match status" value="1"/>
</dbReference>
<dbReference type="NCBIfam" id="TIGR01613">
    <property type="entry name" value="primase_Cterm"/>
    <property type="match status" value="1"/>
</dbReference>
<feature type="domain" description="SF3 helicase" evidence="5">
    <location>
        <begin position="630"/>
        <end position="792"/>
    </location>
</feature>
<dbReference type="AlphaFoldDB" id="A0A6C0ECP6"/>
<accession>A0A6C0ECP6</accession>
<dbReference type="Gene3D" id="3.40.50.300">
    <property type="entry name" value="P-loop containing nucleotide triphosphate hydrolases"/>
    <property type="match status" value="1"/>
</dbReference>
<evidence type="ECO:0000256" key="1">
    <source>
        <dbReference type="ARBA" id="ARBA00022741"/>
    </source>
</evidence>
<dbReference type="PROSITE" id="PS51206">
    <property type="entry name" value="SF3_HELICASE_1"/>
    <property type="match status" value="1"/>
</dbReference>
<sequence length="923" mass="107446">MSNIKQRASEELNKFLQSKRLPKGSEDVITHTLMGGALGSYKILGKDYEKFIDLYKNAVVSGYEDLYIVEKHRDKKVSPLVIDIDLDLPKECKTRVYKNKHIKDLIAKYNTLIQEHFDVDKADLITMVFEKDKPTPSDKQAGGYKDGFHIYYPYLPLDKKKAFWIYDKMLGILENTDHFSDLPVLNEISKILDDSIIERNGILMYGSHKKGRKPYFLSHVYTDKFHELYDPEDYNDENIIDLTSLRMCNDDGSIQFKDKYNHLNNVAEESFIRHTSGTSKKETKTKNEPPTDHFPKVKMTIHRDNNHEQKVIVAKHLVTLCLSKRRASNYDTWVQVGWALFNIDHEKLWDTWIEFSKKTTRGNFSHKGCEMIWNNAKNPATSKQLLSIGSIHKWAREDNEAKYNLYMFARLNKMLNRAKSGTHDDIANVIKELYGHMYKCTSIEKRIWYEFTGHRWKMVEQGYTLAERISSDLSHKFVKLSVGDPVAVAQHQELLDEDPELKAITSELLIEDTKGTIGQDLVVGNSKKIFEIATKLKDVKFRKNVMEACSHKFYDEKFEERLNSNIYLLGFENGVYDFKMGKDGRGCFRDGLPEDYITLSTGYDYMDYEPNHEDVEYIRDYFKTVQQNPDMREYVLRFLSSFLVGHTEDQKFVIWTGKGSNGKSTTTFLLNKSFGEYFGTLKTTIITRKKKDSGAPEPEIANKIGVRCIIMQEASENEAIYVDQMKFYTGGELIEARMPHQGKYFKFMPQFKLVMCCNVLPDVPATDDGTWRRLRVTSWDTKFVDNLTGKYKIEVKKDKKANEKLANCAPAFMWMLINEIYPRYIQFGLVEPKEVLAHTTKYQEDSDVYLEFISQNLTVDPNVEEKSALLYTCFKQWYKESYNHAPPPEKVFRRQIEDKGYEIDGRIIKGLTLRIDEDDNKAA</sequence>
<dbReference type="InterPro" id="IPR027417">
    <property type="entry name" value="P-loop_NTPase"/>
</dbReference>
<dbReference type="InterPro" id="IPR056443">
    <property type="entry name" value="AEP_C962R"/>
</dbReference>
<protein>
    <recommendedName>
        <fullName evidence="5">SF3 helicase domain-containing protein</fullName>
    </recommendedName>
</protein>
<feature type="compositionally biased region" description="Basic and acidic residues" evidence="4">
    <location>
        <begin position="279"/>
        <end position="293"/>
    </location>
</feature>
<dbReference type="Pfam" id="PF08707">
    <property type="entry name" value="PriCT_2"/>
    <property type="match status" value="1"/>
</dbReference>
<dbReference type="InterPro" id="IPR014818">
    <property type="entry name" value="Phage/plasmid_primase_P4_C"/>
</dbReference>
<dbReference type="Pfam" id="PF23162">
    <property type="entry name" value="AEP_C962R"/>
    <property type="match status" value="1"/>
</dbReference>
<dbReference type="InterPro" id="IPR006500">
    <property type="entry name" value="Helicase_put_C_phage/plasmid"/>
</dbReference>
<evidence type="ECO:0000313" key="6">
    <source>
        <dbReference type="EMBL" id="QHT26163.1"/>
    </source>
</evidence>
<dbReference type="EMBL" id="MN739780">
    <property type="protein sequence ID" value="QHT26163.1"/>
    <property type="molecule type" value="Genomic_DNA"/>
</dbReference>
<dbReference type="InterPro" id="IPR014819">
    <property type="entry name" value="PriCT_2"/>
</dbReference>
<dbReference type="PANTHER" id="PTHR35372:SF2">
    <property type="entry name" value="SF3 HELICASE DOMAIN-CONTAINING PROTEIN"/>
    <property type="match status" value="1"/>
</dbReference>
<dbReference type="InterPro" id="IPR014015">
    <property type="entry name" value="Helicase_SF3_DNA-vir"/>
</dbReference>
<dbReference type="Pfam" id="PF08706">
    <property type="entry name" value="D5_N"/>
    <property type="match status" value="1"/>
</dbReference>